<gene>
    <name evidence="2" type="ORF">SAMN05421855_10875</name>
</gene>
<reference evidence="2 3" key="1">
    <citation type="submission" date="2016-10" db="EMBL/GenBank/DDBJ databases">
        <authorList>
            <person name="de Groot N.N."/>
        </authorList>
    </citation>
    <scope>NUCLEOTIDE SEQUENCE [LARGE SCALE GENOMIC DNA]</scope>
    <source>
        <strain evidence="2 3">DSM 16195</strain>
    </source>
</reference>
<keyword evidence="3" id="KW-1185">Reference proteome</keyword>
<name>A0A1G7J3X7_9FLAO</name>
<sequence>MKHNLIIGIGFFAGVCLALQSAFSSQLGSILKKPILASISTYSSGALFAIFFVVIFSNESLNLQLAKQVPWYLWFIGGLFSVTGITIYYFAFPIIGMGKMVAIGLCGQLILSVIAGHFGWLNLPIEPITVRSLFGVMAMMIGIYLITIK</sequence>
<feature type="transmembrane region" description="Helical" evidence="1">
    <location>
        <begin position="102"/>
        <end position="122"/>
    </location>
</feature>
<evidence type="ECO:0000313" key="3">
    <source>
        <dbReference type="Proteomes" id="UP000199321"/>
    </source>
</evidence>
<feature type="transmembrane region" description="Helical" evidence="1">
    <location>
        <begin position="71"/>
        <end position="90"/>
    </location>
</feature>
<feature type="transmembrane region" description="Helical" evidence="1">
    <location>
        <begin position="6"/>
        <end position="23"/>
    </location>
</feature>
<dbReference type="STRING" id="227084.SAMN05421855_10875"/>
<dbReference type="Proteomes" id="UP000199321">
    <property type="component" value="Unassembled WGS sequence"/>
</dbReference>
<accession>A0A1G7J3X7</accession>
<feature type="transmembrane region" description="Helical" evidence="1">
    <location>
        <begin position="35"/>
        <end position="56"/>
    </location>
</feature>
<dbReference type="Pfam" id="PF04657">
    <property type="entry name" value="DMT_YdcZ"/>
    <property type="match status" value="1"/>
</dbReference>
<feature type="transmembrane region" description="Helical" evidence="1">
    <location>
        <begin position="128"/>
        <end position="147"/>
    </location>
</feature>
<protein>
    <submittedName>
        <fullName evidence="2">Transporter family-2 protein</fullName>
    </submittedName>
</protein>
<dbReference type="GO" id="GO:0005886">
    <property type="term" value="C:plasma membrane"/>
    <property type="evidence" value="ECO:0007669"/>
    <property type="project" value="TreeGrafter"/>
</dbReference>
<keyword evidence="1" id="KW-1133">Transmembrane helix</keyword>
<evidence type="ECO:0000313" key="2">
    <source>
        <dbReference type="EMBL" id="SDF19558.1"/>
    </source>
</evidence>
<dbReference type="PANTHER" id="PTHR34821:SF2">
    <property type="entry name" value="INNER MEMBRANE PROTEIN YDCZ"/>
    <property type="match status" value="1"/>
</dbReference>
<dbReference type="RefSeq" id="WP_093145345.1">
    <property type="nucleotide sequence ID" value="NZ_BMWO01000006.1"/>
</dbReference>
<keyword evidence="1" id="KW-0812">Transmembrane</keyword>
<dbReference type="EMBL" id="FNBA01000008">
    <property type="protein sequence ID" value="SDF19558.1"/>
    <property type="molecule type" value="Genomic_DNA"/>
</dbReference>
<dbReference type="AlphaFoldDB" id="A0A1G7J3X7"/>
<dbReference type="OrthoDB" id="9097160at2"/>
<dbReference type="PANTHER" id="PTHR34821">
    <property type="entry name" value="INNER MEMBRANE PROTEIN YDCZ"/>
    <property type="match status" value="1"/>
</dbReference>
<keyword evidence="1" id="KW-0472">Membrane</keyword>
<evidence type="ECO:0000256" key="1">
    <source>
        <dbReference type="SAM" id="Phobius"/>
    </source>
</evidence>
<dbReference type="InterPro" id="IPR006750">
    <property type="entry name" value="YdcZ"/>
</dbReference>
<organism evidence="2 3">
    <name type="scientific">Ulvibacter litoralis</name>
    <dbReference type="NCBI Taxonomy" id="227084"/>
    <lineage>
        <taxon>Bacteria</taxon>
        <taxon>Pseudomonadati</taxon>
        <taxon>Bacteroidota</taxon>
        <taxon>Flavobacteriia</taxon>
        <taxon>Flavobacteriales</taxon>
        <taxon>Flavobacteriaceae</taxon>
        <taxon>Ulvibacter</taxon>
    </lineage>
</organism>
<proteinExistence type="predicted"/>